<comment type="cofactor">
    <cofactor evidence="1">
        <name>pyridoxal 5'-phosphate</name>
        <dbReference type="ChEBI" id="CHEBI:597326"/>
    </cofactor>
</comment>
<organism evidence="10 11">
    <name type="scientific">Abyssicoccus albus</name>
    <dbReference type="NCBI Taxonomy" id="1817405"/>
    <lineage>
        <taxon>Bacteria</taxon>
        <taxon>Bacillati</taxon>
        <taxon>Bacillota</taxon>
        <taxon>Bacilli</taxon>
        <taxon>Bacillales</taxon>
        <taxon>Abyssicoccaceae</taxon>
    </lineage>
</organism>
<dbReference type="Pfam" id="PF00266">
    <property type="entry name" value="Aminotran_5"/>
    <property type="match status" value="1"/>
</dbReference>
<dbReference type="InterPro" id="IPR015421">
    <property type="entry name" value="PyrdxlP-dep_Trfase_major"/>
</dbReference>
<dbReference type="PIRSF" id="PIRSF005572">
    <property type="entry name" value="NifS"/>
    <property type="match status" value="1"/>
</dbReference>
<evidence type="ECO:0000256" key="2">
    <source>
        <dbReference type="ARBA" id="ARBA00006490"/>
    </source>
</evidence>
<dbReference type="RefSeq" id="WP_123807627.1">
    <property type="nucleotide sequence ID" value="NZ_RKRK01000002.1"/>
</dbReference>
<comment type="catalytic activity">
    <reaction evidence="8">
        <text>(sulfur carrier)-H + L-cysteine = (sulfur carrier)-SH + L-alanine</text>
        <dbReference type="Rhea" id="RHEA:43892"/>
        <dbReference type="Rhea" id="RHEA-COMP:14737"/>
        <dbReference type="Rhea" id="RHEA-COMP:14739"/>
        <dbReference type="ChEBI" id="CHEBI:29917"/>
        <dbReference type="ChEBI" id="CHEBI:35235"/>
        <dbReference type="ChEBI" id="CHEBI:57972"/>
        <dbReference type="ChEBI" id="CHEBI:64428"/>
        <dbReference type="EC" id="2.8.1.7"/>
    </reaction>
</comment>
<gene>
    <name evidence="10" type="ORF">EDD62_0824</name>
</gene>
<evidence type="ECO:0000259" key="9">
    <source>
        <dbReference type="Pfam" id="PF00266"/>
    </source>
</evidence>
<dbReference type="PANTHER" id="PTHR11601">
    <property type="entry name" value="CYSTEINE DESULFURYLASE FAMILY MEMBER"/>
    <property type="match status" value="1"/>
</dbReference>
<evidence type="ECO:0000313" key="11">
    <source>
        <dbReference type="Proteomes" id="UP000277108"/>
    </source>
</evidence>
<comment type="caution">
    <text evidence="10">The sequence shown here is derived from an EMBL/GenBank/DDBJ whole genome shotgun (WGS) entry which is preliminary data.</text>
</comment>
<evidence type="ECO:0000256" key="5">
    <source>
        <dbReference type="ARBA" id="ARBA00022898"/>
    </source>
</evidence>
<dbReference type="Proteomes" id="UP000277108">
    <property type="component" value="Unassembled WGS sequence"/>
</dbReference>
<dbReference type="PANTHER" id="PTHR11601:SF34">
    <property type="entry name" value="CYSTEINE DESULFURASE"/>
    <property type="match status" value="1"/>
</dbReference>
<reference evidence="10 11" key="1">
    <citation type="submission" date="2018-11" db="EMBL/GenBank/DDBJ databases">
        <title>Genomic Encyclopedia of Type Strains, Phase IV (KMG-IV): sequencing the most valuable type-strain genomes for metagenomic binning, comparative biology and taxonomic classification.</title>
        <authorList>
            <person name="Goeker M."/>
        </authorList>
    </citation>
    <scope>NUCLEOTIDE SEQUENCE [LARGE SCALE GENOMIC DNA]</scope>
    <source>
        <strain evidence="10 11">DSM 29158</strain>
    </source>
</reference>
<dbReference type="AlphaFoldDB" id="A0A3N5CDE7"/>
<dbReference type="InterPro" id="IPR015422">
    <property type="entry name" value="PyrdxlP-dep_Trfase_small"/>
</dbReference>
<feature type="domain" description="Aminotransferase class V" evidence="9">
    <location>
        <begin position="1"/>
        <end position="363"/>
    </location>
</feature>
<sequence length="376" mass="41883">MYFDYAATTPLDPVVKDHMVDIIHQQYGNPSSLHRYGRAARKLIDDARGIIGRYFDVSTEQVIFTSSATEATNLAIKSSLFYNKQKGRHIITSNVEHSSVKNLLNELEEHEGYEVTRLPVDENGLIQAEQVRNALRDDTVLVTMMFVNNETGVMLPVYEVGELLVDHQAFFHVDAVQAVGRMTFNLEDLCADYMSISAHKLYGPKGIGALLKRADAPIKPLIYGGSHELERRAGTENVIHISAFGKAIERLAEQSNERNIHCLQLKELFINTLQQLEVPFAVNGSMNSVAHILNIYLPFKTSEIILTQLDLKDVHISAGSACTAGALQPSHVLMAMYGESSERVTHSIRISLSHMTTEDEVIAFANILKGIYNNSL</sequence>
<dbReference type="GO" id="GO:0031071">
    <property type="term" value="F:cysteine desulfurase activity"/>
    <property type="evidence" value="ECO:0007669"/>
    <property type="project" value="UniProtKB-EC"/>
</dbReference>
<dbReference type="Gene3D" id="3.90.1150.10">
    <property type="entry name" value="Aspartate Aminotransferase, domain 1"/>
    <property type="match status" value="1"/>
</dbReference>
<protein>
    <submittedName>
        <fullName evidence="10">Cysteine desulfurase</fullName>
    </submittedName>
</protein>
<dbReference type="InterPro" id="IPR000192">
    <property type="entry name" value="Aminotrans_V_dom"/>
</dbReference>
<dbReference type="SUPFAM" id="SSF53383">
    <property type="entry name" value="PLP-dependent transferases"/>
    <property type="match status" value="1"/>
</dbReference>
<keyword evidence="6" id="KW-0408">Iron</keyword>
<evidence type="ECO:0000256" key="8">
    <source>
        <dbReference type="ARBA" id="ARBA00050776"/>
    </source>
</evidence>
<keyword evidence="5" id="KW-0663">Pyridoxal phosphate</keyword>
<dbReference type="Gene3D" id="3.40.640.10">
    <property type="entry name" value="Type I PLP-dependent aspartate aminotransferase-like (Major domain)"/>
    <property type="match status" value="1"/>
</dbReference>
<evidence type="ECO:0000256" key="7">
    <source>
        <dbReference type="ARBA" id="ARBA00023014"/>
    </source>
</evidence>
<evidence type="ECO:0000313" key="10">
    <source>
        <dbReference type="EMBL" id="RPF58182.1"/>
    </source>
</evidence>
<keyword evidence="4" id="KW-0479">Metal-binding</keyword>
<keyword evidence="7" id="KW-0411">Iron-sulfur</keyword>
<proteinExistence type="inferred from homology"/>
<accession>A0A3N5CDE7</accession>
<name>A0A3N5CDE7_9BACL</name>
<dbReference type="FunFam" id="3.40.640.10:FF:000084">
    <property type="entry name" value="IscS-like cysteine desulfurase"/>
    <property type="match status" value="1"/>
</dbReference>
<dbReference type="EMBL" id="RKRK01000002">
    <property type="protein sequence ID" value="RPF58182.1"/>
    <property type="molecule type" value="Genomic_DNA"/>
</dbReference>
<evidence type="ECO:0000256" key="1">
    <source>
        <dbReference type="ARBA" id="ARBA00001933"/>
    </source>
</evidence>
<evidence type="ECO:0000256" key="3">
    <source>
        <dbReference type="ARBA" id="ARBA00022679"/>
    </source>
</evidence>
<keyword evidence="3" id="KW-0808">Transferase</keyword>
<evidence type="ECO:0000256" key="4">
    <source>
        <dbReference type="ARBA" id="ARBA00022723"/>
    </source>
</evidence>
<dbReference type="InterPro" id="IPR015424">
    <property type="entry name" value="PyrdxlP-dep_Trfase"/>
</dbReference>
<dbReference type="GO" id="GO:0046872">
    <property type="term" value="F:metal ion binding"/>
    <property type="evidence" value="ECO:0007669"/>
    <property type="project" value="UniProtKB-KW"/>
</dbReference>
<dbReference type="OrthoDB" id="9808002at2"/>
<comment type="similarity">
    <text evidence="2">Belongs to the class-V pyridoxal-phosphate-dependent aminotransferase family. NifS/IscS subfamily.</text>
</comment>
<dbReference type="InterPro" id="IPR016454">
    <property type="entry name" value="Cysteine_dSase"/>
</dbReference>
<dbReference type="Gene3D" id="1.10.260.50">
    <property type="match status" value="1"/>
</dbReference>
<dbReference type="GO" id="GO:0051536">
    <property type="term" value="F:iron-sulfur cluster binding"/>
    <property type="evidence" value="ECO:0007669"/>
    <property type="project" value="UniProtKB-KW"/>
</dbReference>
<evidence type="ECO:0000256" key="6">
    <source>
        <dbReference type="ARBA" id="ARBA00023004"/>
    </source>
</evidence>
<keyword evidence="11" id="KW-1185">Reference proteome</keyword>